<keyword evidence="1" id="KW-0472">Membrane</keyword>
<accession>A0ABS4YFR3</accession>
<organism evidence="2 3">
    <name type="scientific">Brachybacterium fresconis</name>
    <dbReference type="NCBI Taxonomy" id="173363"/>
    <lineage>
        <taxon>Bacteria</taxon>
        <taxon>Bacillati</taxon>
        <taxon>Actinomycetota</taxon>
        <taxon>Actinomycetes</taxon>
        <taxon>Micrococcales</taxon>
        <taxon>Dermabacteraceae</taxon>
        <taxon>Brachybacterium</taxon>
    </lineage>
</organism>
<dbReference type="RefSeq" id="WP_209886132.1">
    <property type="nucleotide sequence ID" value="NZ_BAAAJV010000026.1"/>
</dbReference>
<sequence>MPRRATDPTPELGLYVRELRLSLRNNSGAFGYSVMITSTMAMLTSIEGSPRPAHIILFLLAAVASFALIEVIATRAFTRSLEDETTTVIALGASLNLLSIAAAVGLAAALGAVLPPALSWLLAPFTASVTYLLGTAVEMAIARRIEERRHLD</sequence>
<protein>
    <recommendedName>
        <fullName evidence="4">VIT family protein</fullName>
    </recommendedName>
</protein>
<gene>
    <name evidence="2" type="ORF">JOF44_000135</name>
</gene>
<feature type="transmembrane region" description="Helical" evidence="1">
    <location>
        <begin position="52"/>
        <end position="77"/>
    </location>
</feature>
<keyword evidence="1" id="KW-1133">Transmembrane helix</keyword>
<dbReference type="EMBL" id="JAGIOC010000001">
    <property type="protein sequence ID" value="MBP2407232.1"/>
    <property type="molecule type" value="Genomic_DNA"/>
</dbReference>
<name>A0ABS4YFR3_9MICO</name>
<feature type="transmembrane region" description="Helical" evidence="1">
    <location>
        <begin position="120"/>
        <end position="141"/>
    </location>
</feature>
<feature type="transmembrane region" description="Helical" evidence="1">
    <location>
        <begin position="89"/>
        <end position="114"/>
    </location>
</feature>
<proteinExistence type="predicted"/>
<evidence type="ECO:0000313" key="3">
    <source>
        <dbReference type="Proteomes" id="UP000698222"/>
    </source>
</evidence>
<comment type="caution">
    <text evidence="2">The sequence shown here is derived from an EMBL/GenBank/DDBJ whole genome shotgun (WGS) entry which is preliminary data.</text>
</comment>
<evidence type="ECO:0000313" key="2">
    <source>
        <dbReference type="EMBL" id="MBP2407232.1"/>
    </source>
</evidence>
<dbReference type="Proteomes" id="UP000698222">
    <property type="component" value="Unassembled WGS sequence"/>
</dbReference>
<feature type="transmembrane region" description="Helical" evidence="1">
    <location>
        <begin position="29"/>
        <end position="46"/>
    </location>
</feature>
<evidence type="ECO:0008006" key="4">
    <source>
        <dbReference type="Google" id="ProtNLM"/>
    </source>
</evidence>
<evidence type="ECO:0000256" key="1">
    <source>
        <dbReference type="SAM" id="Phobius"/>
    </source>
</evidence>
<reference evidence="2 3" key="1">
    <citation type="submission" date="2021-03" db="EMBL/GenBank/DDBJ databases">
        <title>Sequencing the genomes of 1000 actinobacteria strains.</title>
        <authorList>
            <person name="Klenk H.-P."/>
        </authorList>
    </citation>
    <scope>NUCLEOTIDE SEQUENCE [LARGE SCALE GENOMIC DNA]</scope>
    <source>
        <strain evidence="2 3">DSM 14564</strain>
    </source>
</reference>
<keyword evidence="3" id="KW-1185">Reference proteome</keyword>
<keyword evidence="1" id="KW-0812">Transmembrane</keyword>